<comment type="caution">
    <text evidence="2">The sequence shown here is derived from an EMBL/GenBank/DDBJ whole genome shotgun (WGS) entry which is preliminary data.</text>
</comment>
<dbReference type="Gene3D" id="3.30.450.30">
    <property type="entry name" value="Dynein light chain 2a, cytoplasmic"/>
    <property type="match status" value="1"/>
</dbReference>
<reference evidence="2 3" key="1">
    <citation type="submission" date="2018-01" db="EMBL/GenBank/DDBJ databases">
        <title>Draft genome sequence of Sphaerisporangium sp. 7K107.</title>
        <authorList>
            <person name="Sahin N."/>
            <person name="Saygin H."/>
            <person name="Ay H."/>
        </authorList>
    </citation>
    <scope>NUCLEOTIDE SEQUENCE [LARGE SCALE GENOMIC DNA]</scope>
    <source>
        <strain evidence="2 3">7K107</strain>
    </source>
</reference>
<dbReference type="Proteomes" id="UP000248544">
    <property type="component" value="Unassembled WGS sequence"/>
</dbReference>
<dbReference type="AlphaFoldDB" id="A0A2W2G4Z5"/>
<keyword evidence="3" id="KW-1185">Reference proteome</keyword>
<dbReference type="InterPro" id="IPR004942">
    <property type="entry name" value="Roadblock/LAMTOR2_dom"/>
</dbReference>
<dbReference type="Pfam" id="PF03259">
    <property type="entry name" value="Robl_LC7"/>
    <property type="match status" value="1"/>
</dbReference>
<dbReference type="InterPro" id="IPR053141">
    <property type="entry name" value="Mycobact_SerProt_Inhib_Rv3364c"/>
</dbReference>
<name>A0A2W2G4Z5_9ACTN</name>
<dbReference type="PANTHER" id="PTHR36222">
    <property type="entry name" value="SERINE PROTEASE INHIBITOR RV3364C"/>
    <property type="match status" value="1"/>
</dbReference>
<gene>
    <name evidence="2" type="ORF">C1I98_36860</name>
</gene>
<dbReference type="SMART" id="SM00960">
    <property type="entry name" value="Robl_LC7"/>
    <property type="match status" value="1"/>
</dbReference>
<organism evidence="2 3">
    <name type="scientific">Spongiactinospora gelatinilytica</name>
    <dbReference type="NCBI Taxonomy" id="2666298"/>
    <lineage>
        <taxon>Bacteria</taxon>
        <taxon>Bacillati</taxon>
        <taxon>Actinomycetota</taxon>
        <taxon>Actinomycetes</taxon>
        <taxon>Streptosporangiales</taxon>
        <taxon>Streptosporangiaceae</taxon>
        <taxon>Spongiactinospora</taxon>
    </lineage>
</organism>
<dbReference type="SUPFAM" id="SSF103196">
    <property type="entry name" value="Roadblock/LC7 domain"/>
    <property type="match status" value="1"/>
</dbReference>
<evidence type="ECO:0000313" key="2">
    <source>
        <dbReference type="EMBL" id="PZG21954.1"/>
    </source>
</evidence>
<protein>
    <submittedName>
        <fullName evidence="2">Dynein regulation protein LC7</fullName>
    </submittedName>
</protein>
<accession>A0A2W2G4Z5</accession>
<dbReference type="RefSeq" id="WP_111171908.1">
    <property type="nucleotide sequence ID" value="NZ_POUA01000563.1"/>
</dbReference>
<evidence type="ECO:0000313" key="3">
    <source>
        <dbReference type="Proteomes" id="UP000248544"/>
    </source>
</evidence>
<evidence type="ECO:0000259" key="1">
    <source>
        <dbReference type="SMART" id="SM00960"/>
    </source>
</evidence>
<feature type="domain" description="Roadblock/LAMTOR2" evidence="1">
    <location>
        <begin position="12"/>
        <end position="102"/>
    </location>
</feature>
<proteinExistence type="predicted"/>
<sequence length="142" mass="14921">MSQKTASPADLAWLLDDLVDRTREARHGIVLSNDGLLMACSRDLGQVDAEHLSAVAAGIQSLAKGVAERFGGGSVRQTIIEMRQAYLLVTVAGQGTCLAVLCGQDADVGVVAYEMAMMVTRVGQYLVSPARNGDAARGDASR</sequence>
<dbReference type="EMBL" id="POUA01000563">
    <property type="protein sequence ID" value="PZG21954.1"/>
    <property type="molecule type" value="Genomic_DNA"/>
</dbReference>
<dbReference type="PANTHER" id="PTHR36222:SF1">
    <property type="entry name" value="SERINE PROTEASE INHIBITOR RV3364C"/>
    <property type="match status" value="1"/>
</dbReference>